<evidence type="ECO:0000313" key="1">
    <source>
        <dbReference type="EMBL" id="ADY26718.1"/>
    </source>
</evidence>
<accession>F0RKD9</accession>
<dbReference type="HOGENOM" id="CLU_1746638_0_0_0"/>
<evidence type="ECO:0000313" key="2">
    <source>
        <dbReference type="Proteomes" id="UP000007718"/>
    </source>
</evidence>
<dbReference type="KEGG" id="dpt:Deipr_1580"/>
<dbReference type="EMBL" id="CP002536">
    <property type="protein sequence ID" value="ADY26718.1"/>
    <property type="molecule type" value="Genomic_DNA"/>
</dbReference>
<dbReference type="Proteomes" id="UP000007718">
    <property type="component" value="Chromosome"/>
</dbReference>
<sequence>MVGGMNLRSPWPPLLLSLTMLASCFVGGSPGNLAVKQGLTLLGQAGAHSDPATNFVTNGVAMDEGRAIYVPMLVSYKTVTDLDAAAQAWDAAHPPDPTAPAGFHSNPYREMLDTVQRDADQFAGGDVDRLGNLWEYFSSFWFFQRQGES</sequence>
<gene>
    <name evidence="1" type="ordered locus">Deipr_1580</name>
</gene>
<reference evidence="1 2" key="2">
    <citation type="journal article" date="2012" name="Stand. Genomic Sci.">
        <title>Complete genome sequence of the orange-red pigmented, radioresistant Deinococcus proteolyticus type strain (MRP(T)).</title>
        <authorList>
            <person name="Copeland A."/>
            <person name="Zeytun A."/>
            <person name="Yassawong M."/>
            <person name="Nolan M."/>
            <person name="Lucas S."/>
            <person name="Hammon N."/>
            <person name="Deshpande S."/>
            <person name="Cheng J.F."/>
            <person name="Han C."/>
            <person name="Tapia R."/>
            <person name="Goodwin L.A."/>
            <person name="Pitluck S."/>
            <person name="Mavromatis K."/>
            <person name="Liolios K."/>
            <person name="Pagani I."/>
            <person name="Ivanova N."/>
            <person name="Mikhailova N."/>
            <person name="Pati A."/>
            <person name="Chen A."/>
            <person name="Palaniappan K."/>
            <person name="Land M."/>
            <person name="Hauser L."/>
            <person name="Jeffries C.D."/>
            <person name="Brambilla E.M."/>
            <person name="Rohde M."/>
            <person name="Sikorski J."/>
            <person name="Pukall R."/>
            <person name="Goker M."/>
            <person name="Detter J.C."/>
            <person name="Woyke T."/>
            <person name="Bristow J."/>
            <person name="Eisen J.A."/>
            <person name="Markowitz V."/>
            <person name="Hugenholtz P."/>
            <person name="Kyrpides N.C."/>
            <person name="Klenk H.P."/>
            <person name="Lapidus A."/>
        </authorList>
    </citation>
    <scope>NUCLEOTIDE SEQUENCE [LARGE SCALE GENOMIC DNA]</scope>
    <source>
        <strain evidence="2">ATCC 35074 / DSM 20540 / JCM 6276 / NBRC 101906 / NCIMB 13154 / VKM Ac-1939 / CCM 2703 / MRP</strain>
    </source>
</reference>
<reference evidence="2" key="1">
    <citation type="submission" date="2011-02" db="EMBL/GenBank/DDBJ databases">
        <title>The complete sequence of chromosome of Deinococcus proteolyticus DSM 20540.</title>
        <authorList>
            <consortium name="US DOE Joint Genome Institute (JGI-PGF)"/>
            <person name="Lucas S."/>
            <person name="Copeland A."/>
            <person name="Lapidus A."/>
            <person name="Bruce D."/>
            <person name="Goodwin L."/>
            <person name="Pitluck S."/>
            <person name="Kyrpides N."/>
            <person name="Mavromatis K."/>
            <person name="Pagani I."/>
            <person name="Ivanova N."/>
            <person name="Ovchinnikova G."/>
            <person name="Zeytun A."/>
            <person name="Detter J.C."/>
            <person name="Han C."/>
            <person name="Land M."/>
            <person name="Hauser L."/>
            <person name="Markowitz V."/>
            <person name="Cheng J.-F."/>
            <person name="Hugenholtz P."/>
            <person name="Woyke T."/>
            <person name="Wu D."/>
            <person name="Pukall R."/>
            <person name="Steenblock K."/>
            <person name="Brambilla E."/>
            <person name="Klenk H.-P."/>
            <person name="Eisen J.A."/>
        </authorList>
    </citation>
    <scope>NUCLEOTIDE SEQUENCE [LARGE SCALE GENOMIC DNA]</scope>
    <source>
        <strain evidence="2">ATCC 35074 / DSM 20540 / JCM 6276 / NBRC 101906 / NCIMB 13154 / VKM Ac-1939 / CCM 2703 / MRP</strain>
    </source>
</reference>
<keyword evidence="2" id="KW-1185">Reference proteome</keyword>
<organism evidence="1 2">
    <name type="scientific">Deinococcus proteolyticus (strain ATCC 35074 / DSM 20540 / JCM 6276 / NBRC 101906 / NCIMB 13154 / VKM Ac-1939 / CCM 2703 / MRP)</name>
    <dbReference type="NCBI Taxonomy" id="693977"/>
    <lineage>
        <taxon>Bacteria</taxon>
        <taxon>Thermotogati</taxon>
        <taxon>Deinococcota</taxon>
        <taxon>Deinococci</taxon>
        <taxon>Deinococcales</taxon>
        <taxon>Deinococcaceae</taxon>
        <taxon>Deinococcus</taxon>
    </lineage>
</organism>
<protein>
    <submittedName>
        <fullName evidence="1">Uncharacterized protein</fullName>
    </submittedName>
</protein>
<name>F0RKD9_DEIPM</name>
<proteinExistence type="predicted"/>
<dbReference type="AlphaFoldDB" id="F0RKD9"/>
<dbReference type="STRING" id="693977.Deipr_1580"/>